<dbReference type="SUPFAM" id="SSF69047">
    <property type="entry name" value="Hypothetical protein YjbJ"/>
    <property type="match status" value="1"/>
</dbReference>
<dbReference type="Gene3D" id="1.10.1470.10">
    <property type="entry name" value="YjbJ"/>
    <property type="match status" value="1"/>
</dbReference>
<protein>
    <submittedName>
        <fullName evidence="4">CsbD family protein</fullName>
    </submittedName>
</protein>
<dbReference type="InterPro" id="IPR008462">
    <property type="entry name" value="CsbD"/>
</dbReference>
<proteinExistence type="inferred from homology"/>
<evidence type="ECO:0000313" key="5">
    <source>
        <dbReference type="Proteomes" id="UP000655366"/>
    </source>
</evidence>
<organism evidence="4 5">
    <name type="scientific">Arthrobacter terrae</name>
    <dbReference type="NCBI Taxonomy" id="2935737"/>
    <lineage>
        <taxon>Bacteria</taxon>
        <taxon>Bacillati</taxon>
        <taxon>Actinomycetota</taxon>
        <taxon>Actinomycetes</taxon>
        <taxon>Micrococcales</taxon>
        <taxon>Micrococcaceae</taxon>
        <taxon>Arthrobacter</taxon>
    </lineage>
</organism>
<sequence length="58" mass="6151">MGLGDKIKNAAEHATGKAKETTGDATNNDDLKADGMKDQVSADAKKVGENVKDEFKKD</sequence>
<dbReference type="Proteomes" id="UP000655366">
    <property type="component" value="Unassembled WGS sequence"/>
</dbReference>
<feature type="region of interest" description="Disordered" evidence="2">
    <location>
        <begin position="1"/>
        <end position="58"/>
    </location>
</feature>
<keyword evidence="5" id="KW-1185">Reference proteome</keyword>
<dbReference type="AlphaFoldDB" id="A0A931CKC2"/>
<evidence type="ECO:0000256" key="2">
    <source>
        <dbReference type="SAM" id="MobiDB-lite"/>
    </source>
</evidence>
<dbReference type="Pfam" id="PF05532">
    <property type="entry name" value="CsbD"/>
    <property type="match status" value="1"/>
</dbReference>
<dbReference type="EMBL" id="JADNYM010000012">
    <property type="protein sequence ID" value="MBG0739893.1"/>
    <property type="molecule type" value="Genomic_DNA"/>
</dbReference>
<dbReference type="InterPro" id="IPR036629">
    <property type="entry name" value="YjbJ_sf"/>
</dbReference>
<feature type="compositionally biased region" description="Basic and acidic residues" evidence="2">
    <location>
        <begin position="43"/>
        <end position="58"/>
    </location>
</feature>
<evidence type="ECO:0000256" key="1">
    <source>
        <dbReference type="ARBA" id="ARBA00009129"/>
    </source>
</evidence>
<feature type="domain" description="CsbD-like" evidence="3">
    <location>
        <begin position="5"/>
        <end position="57"/>
    </location>
</feature>
<comment type="caution">
    <text evidence="4">The sequence shown here is derived from an EMBL/GenBank/DDBJ whole genome shotgun (WGS) entry which is preliminary data.</text>
</comment>
<name>A0A931CKC2_9MICC</name>
<reference evidence="4 5" key="1">
    <citation type="submission" date="2020-11" db="EMBL/GenBank/DDBJ databases">
        <title>Arthrobacter antarcticus sp. nov., isolated from Antarctic Soil.</title>
        <authorList>
            <person name="Li J."/>
        </authorList>
    </citation>
    <scope>NUCLEOTIDE SEQUENCE [LARGE SCALE GENOMIC DNA]</scope>
    <source>
        <strain evidence="4 5">Z1-20</strain>
    </source>
</reference>
<evidence type="ECO:0000259" key="3">
    <source>
        <dbReference type="Pfam" id="PF05532"/>
    </source>
</evidence>
<evidence type="ECO:0000313" key="4">
    <source>
        <dbReference type="EMBL" id="MBG0739893.1"/>
    </source>
</evidence>
<gene>
    <name evidence="4" type="ORF">IV500_10895</name>
</gene>
<accession>A0A931CKC2</accession>
<comment type="similarity">
    <text evidence="1">Belongs to the UPF0337 (CsbD) family.</text>
</comment>
<dbReference type="RefSeq" id="WP_196396831.1">
    <property type="nucleotide sequence ID" value="NZ_JADNYM010000012.1"/>
</dbReference>
<feature type="compositionally biased region" description="Basic and acidic residues" evidence="2">
    <location>
        <begin position="1"/>
        <end position="22"/>
    </location>
</feature>